<dbReference type="PANTHER" id="PTHR34701">
    <property type="entry name" value="TRANSCRIPTIONAL REGULATOR MRAZ"/>
    <property type="match status" value="1"/>
</dbReference>
<dbReference type="AlphaFoldDB" id="A0AB39UVW8"/>
<dbReference type="InterPro" id="IPR020603">
    <property type="entry name" value="MraZ_dom"/>
</dbReference>
<dbReference type="HAMAP" id="MF_01008">
    <property type="entry name" value="MraZ"/>
    <property type="match status" value="1"/>
</dbReference>
<proteinExistence type="inferred from homology"/>
<dbReference type="InterPro" id="IPR035644">
    <property type="entry name" value="MraZ_C"/>
</dbReference>
<evidence type="ECO:0000256" key="3">
    <source>
        <dbReference type="ARBA" id="ARBA00022737"/>
    </source>
</evidence>
<evidence type="ECO:0000256" key="2">
    <source>
        <dbReference type="ARBA" id="ARBA00022490"/>
    </source>
</evidence>
<sequence>MFRGITTINMDAKGRFALPTRYRDRVAEMCANQLVVTIDTQERCLLIYPLPEWEVIEKKLDELPGHNPAVRRIQRMLIGHATDVEVDGQGRVLLSQELREYAGLEKKVVLMGQGRKFELWDEAAWKAKQASYLEAAEDAQLSEELLNSLPL</sequence>
<keyword evidence="2 7" id="KW-0963">Cytoplasm</keyword>
<comment type="subunit">
    <text evidence="7">Forms oligomers.</text>
</comment>
<evidence type="ECO:0000256" key="4">
    <source>
        <dbReference type="ARBA" id="ARBA00023015"/>
    </source>
</evidence>
<dbReference type="Gene3D" id="3.40.1550.20">
    <property type="entry name" value="Transcriptional regulator MraZ domain"/>
    <property type="match status" value="1"/>
</dbReference>
<dbReference type="GO" id="GO:0003700">
    <property type="term" value="F:DNA-binding transcription factor activity"/>
    <property type="evidence" value="ECO:0007669"/>
    <property type="project" value="UniProtKB-UniRule"/>
</dbReference>
<comment type="similarity">
    <text evidence="7">Belongs to the MraZ family.</text>
</comment>
<dbReference type="InterPro" id="IPR007159">
    <property type="entry name" value="SpoVT-AbrB_dom"/>
</dbReference>
<dbReference type="SUPFAM" id="SSF89447">
    <property type="entry name" value="AbrB/MazE/MraZ-like"/>
    <property type="match status" value="1"/>
</dbReference>
<dbReference type="InterPro" id="IPR035642">
    <property type="entry name" value="MraZ_N"/>
</dbReference>
<gene>
    <name evidence="7 9" type="primary">mraZ</name>
    <name evidence="9" type="ORF">AAIA72_00130</name>
</gene>
<dbReference type="GO" id="GO:0009295">
    <property type="term" value="C:nucleoid"/>
    <property type="evidence" value="ECO:0007669"/>
    <property type="project" value="UniProtKB-SubCell"/>
</dbReference>
<dbReference type="PANTHER" id="PTHR34701:SF1">
    <property type="entry name" value="TRANSCRIPTIONAL REGULATOR MRAZ"/>
    <property type="match status" value="1"/>
</dbReference>
<feature type="domain" description="SpoVT-AbrB" evidence="8">
    <location>
        <begin position="5"/>
        <end position="52"/>
    </location>
</feature>
<keyword evidence="5 7" id="KW-0238">DNA-binding</keyword>
<dbReference type="EMBL" id="CP154858">
    <property type="protein sequence ID" value="XDT72431.1"/>
    <property type="molecule type" value="Genomic_DNA"/>
</dbReference>
<keyword evidence="6 7" id="KW-0804">Transcription</keyword>
<dbReference type="InterPro" id="IPR037914">
    <property type="entry name" value="SpoVT-AbrB_sf"/>
</dbReference>
<evidence type="ECO:0000313" key="9">
    <source>
        <dbReference type="EMBL" id="XDT72431.1"/>
    </source>
</evidence>
<dbReference type="PROSITE" id="PS51740">
    <property type="entry name" value="SPOVT_ABRB"/>
    <property type="match status" value="2"/>
</dbReference>
<comment type="subcellular location">
    <subcellularLocation>
        <location evidence="7">Cytoplasm</location>
        <location evidence="7">Nucleoid</location>
    </subcellularLocation>
</comment>
<dbReference type="NCBIfam" id="TIGR00242">
    <property type="entry name" value="division/cell wall cluster transcriptional repressor MraZ"/>
    <property type="match status" value="1"/>
</dbReference>
<name>A0AB39UVW8_9GAMM</name>
<evidence type="ECO:0000256" key="6">
    <source>
        <dbReference type="ARBA" id="ARBA00023163"/>
    </source>
</evidence>
<keyword evidence="4 7" id="KW-0805">Transcription regulation</keyword>
<evidence type="ECO:0000256" key="5">
    <source>
        <dbReference type="ARBA" id="ARBA00023125"/>
    </source>
</evidence>
<dbReference type="InterPro" id="IPR038619">
    <property type="entry name" value="MraZ_sf"/>
</dbReference>
<dbReference type="GO" id="GO:2000143">
    <property type="term" value="P:negative regulation of DNA-templated transcription initiation"/>
    <property type="evidence" value="ECO:0007669"/>
    <property type="project" value="TreeGrafter"/>
</dbReference>
<accession>A0AB39UVW8</accession>
<dbReference type="KEGG" id="tcd:AAIA72_00130"/>
<dbReference type="CDD" id="cd16321">
    <property type="entry name" value="MraZ_C"/>
    <property type="match status" value="1"/>
</dbReference>
<dbReference type="GO" id="GO:0000976">
    <property type="term" value="F:transcription cis-regulatory region binding"/>
    <property type="evidence" value="ECO:0007669"/>
    <property type="project" value="TreeGrafter"/>
</dbReference>
<dbReference type="GO" id="GO:0005737">
    <property type="term" value="C:cytoplasm"/>
    <property type="evidence" value="ECO:0007669"/>
    <property type="project" value="UniProtKB-UniRule"/>
</dbReference>
<dbReference type="Pfam" id="PF02381">
    <property type="entry name" value="MraZ"/>
    <property type="match status" value="2"/>
</dbReference>
<evidence type="ECO:0000256" key="1">
    <source>
        <dbReference type="ARBA" id="ARBA00013860"/>
    </source>
</evidence>
<organism evidence="9">
    <name type="scientific">Thermohahella caldifontis</name>
    <dbReference type="NCBI Taxonomy" id="3142973"/>
    <lineage>
        <taxon>Bacteria</taxon>
        <taxon>Pseudomonadati</taxon>
        <taxon>Pseudomonadota</taxon>
        <taxon>Gammaproteobacteria</taxon>
        <taxon>Oceanospirillales</taxon>
        <taxon>Hahellaceae</taxon>
        <taxon>Thermohahella</taxon>
    </lineage>
</organism>
<reference evidence="9" key="1">
    <citation type="submission" date="2024-05" db="EMBL/GenBank/DDBJ databases">
        <title>Genome sequencing of novel strain.</title>
        <authorList>
            <person name="Ganbat D."/>
            <person name="Ganbat S."/>
            <person name="Lee S.-J."/>
        </authorList>
    </citation>
    <scope>NUCLEOTIDE SEQUENCE</scope>
    <source>
        <strain evidence="9">SMD15-11</strain>
    </source>
</reference>
<evidence type="ECO:0000259" key="8">
    <source>
        <dbReference type="PROSITE" id="PS51740"/>
    </source>
</evidence>
<dbReference type="RefSeq" id="WP_369601438.1">
    <property type="nucleotide sequence ID" value="NZ_CP154858.1"/>
</dbReference>
<feature type="domain" description="SpoVT-AbrB" evidence="8">
    <location>
        <begin position="81"/>
        <end position="124"/>
    </location>
</feature>
<protein>
    <recommendedName>
        <fullName evidence="1 7">Transcriptional regulator MraZ</fullName>
    </recommendedName>
</protein>
<dbReference type="InterPro" id="IPR003444">
    <property type="entry name" value="MraZ"/>
</dbReference>
<dbReference type="CDD" id="cd16320">
    <property type="entry name" value="MraZ_N"/>
    <property type="match status" value="1"/>
</dbReference>
<evidence type="ECO:0000256" key="7">
    <source>
        <dbReference type="HAMAP-Rule" id="MF_01008"/>
    </source>
</evidence>
<keyword evidence="3" id="KW-0677">Repeat</keyword>